<dbReference type="RefSeq" id="WP_270057586.1">
    <property type="nucleotide sequence ID" value="NZ_CP115149.1"/>
</dbReference>
<organism evidence="1 2">
    <name type="scientific">Tepidiforma flava</name>
    <dbReference type="NCBI Taxonomy" id="3004094"/>
    <lineage>
        <taxon>Bacteria</taxon>
        <taxon>Bacillati</taxon>
        <taxon>Chloroflexota</taxon>
        <taxon>Tepidiformia</taxon>
        <taxon>Tepidiformales</taxon>
        <taxon>Tepidiformaceae</taxon>
        <taxon>Tepidiforma</taxon>
    </lineage>
</organism>
<dbReference type="EMBL" id="CP115149">
    <property type="protein sequence ID" value="WBL37072.1"/>
    <property type="molecule type" value="Genomic_DNA"/>
</dbReference>
<protein>
    <submittedName>
        <fullName evidence="1">Uncharacterized protein</fullName>
    </submittedName>
</protein>
<reference evidence="1 2" key="1">
    <citation type="journal article" date="2023" name="ISME J.">
        <title>Thermophilic Dehalococcoidia with unusual traits shed light on an unexpected past.</title>
        <authorList>
            <person name="Palmer M."/>
            <person name="Covington J.K."/>
            <person name="Zhou E.M."/>
            <person name="Thomas S.C."/>
            <person name="Habib N."/>
            <person name="Seymour C.O."/>
            <person name="Lai D."/>
            <person name="Johnston J."/>
            <person name="Hashimi A."/>
            <person name="Jiao J.Y."/>
            <person name="Muok A.R."/>
            <person name="Liu L."/>
            <person name="Xian W.D."/>
            <person name="Zhi X.Y."/>
            <person name="Li M.M."/>
            <person name="Silva L.P."/>
            <person name="Bowen B.P."/>
            <person name="Louie K."/>
            <person name="Briegel A."/>
            <person name="Pett-Ridge J."/>
            <person name="Weber P.K."/>
            <person name="Tocheva E.I."/>
            <person name="Woyke T."/>
            <person name="Northen T.R."/>
            <person name="Mayali X."/>
            <person name="Li W.J."/>
            <person name="Hedlund B.P."/>
        </authorList>
    </citation>
    <scope>NUCLEOTIDE SEQUENCE [LARGE SCALE GENOMIC DNA]</scope>
    <source>
        <strain evidence="1 2">YIM 72310</strain>
    </source>
</reference>
<name>A0ABY7M926_9CHLR</name>
<gene>
    <name evidence="1" type="ORF">O0235_05765</name>
</gene>
<accession>A0ABY7M926</accession>
<keyword evidence="2" id="KW-1185">Reference proteome</keyword>
<evidence type="ECO:0000313" key="1">
    <source>
        <dbReference type="EMBL" id="WBL37072.1"/>
    </source>
</evidence>
<sequence length="150" mass="16144">MAEEFVIILPPHLSAEARRRLHAERVFEREVLGLLGELLGCEPPPVHACAEEHRAADTWDWHIVRAWEAGSVTVRAVARPIGRAGAVHGEDIEFDVLGLEGPLRIAAIASLDVRVGGSVRVTIGGCPPDRLAAARRAFGRQLEALLGALA</sequence>
<dbReference type="Proteomes" id="UP001212803">
    <property type="component" value="Chromosome"/>
</dbReference>
<evidence type="ECO:0000313" key="2">
    <source>
        <dbReference type="Proteomes" id="UP001212803"/>
    </source>
</evidence>
<proteinExistence type="predicted"/>